<dbReference type="PANTHER" id="PTHR20913">
    <property type="entry name" value="TBC1 DOMAIN FAMILY MEMBER 20/GTPASE"/>
    <property type="match status" value="1"/>
</dbReference>
<proteinExistence type="predicted"/>
<organism evidence="5 6">
    <name type="scientific">Halocaridina rubra</name>
    <name type="common">Hawaiian red shrimp</name>
    <dbReference type="NCBI Taxonomy" id="373956"/>
    <lineage>
        <taxon>Eukaryota</taxon>
        <taxon>Metazoa</taxon>
        <taxon>Ecdysozoa</taxon>
        <taxon>Arthropoda</taxon>
        <taxon>Crustacea</taxon>
        <taxon>Multicrustacea</taxon>
        <taxon>Malacostraca</taxon>
        <taxon>Eumalacostraca</taxon>
        <taxon>Eucarida</taxon>
        <taxon>Decapoda</taxon>
        <taxon>Pleocyemata</taxon>
        <taxon>Caridea</taxon>
        <taxon>Atyoidea</taxon>
        <taxon>Atyidae</taxon>
        <taxon>Halocaridina</taxon>
    </lineage>
</organism>
<feature type="transmembrane region" description="Helical" evidence="3">
    <location>
        <begin position="534"/>
        <end position="555"/>
    </location>
</feature>
<dbReference type="Gene3D" id="1.10.472.80">
    <property type="entry name" value="Ypt/Rab-GAP domain of gyp1p, domain 3"/>
    <property type="match status" value="1"/>
</dbReference>
<feature type="compositionally biased region" description="Basic and acidic residues" evidence="2">
    <location>
        <begin position="41"/>
        <end position="75"/>
    </location>
</feature>
<dbReference type="GO" id="GO:0006888">
    <property type="term" value="P:endoplasmic reticulum to Golgi vesicle-mediated transport"/>
    <property type="evidence" value="ECO:0007669"/>
    <property type="project" value="TreeGrafter"/>
</dbReference>
<accession>A0AAN9AG22</accession>
<keyword evidence="3" id="KW-0812">Transmembrane</keyword>
<dbReference type="InterPro" id="IPR000195">
    <property type="entry name" value="Rab-GAP-TBC_dom"/>
</dbReference>
<feature type="compositionally biased region" description="Basic residues" evidence="2">
    <location>
        <begin position="180"/>
        <end position="189"/>
    </location>
</feature>
<comment type="caution">
    <text evidence="5">The sequence shown here is derived from an EMBL/GenBank/DDBJ whole genome shotgun (WGS) entry which is preliminary data.</text>
</comment>
<keyword evidence="6" id="KW-1185">Reference proteome</keyword>
<evidence type="ECO:0000313" key="6">
    <source>
        <dbReference type="Proteomes" id="UP001381693"/>
    </source>
</evidence>
<keyword evidence="1" id="KW-0343">GTPase activation</keyword>
<dbReference type="PROSITE" id="PS50086">
    <property type="entry name" value="TBC_RABGAP"/>
    <property type="match status" value="1"/>
</dbReference>
<evidence type="ECO:0000256" key="3">
    <source>
        <dbReference type="SAM" id="Phobius"/>
    </source>
</evidence>
<feature type="transmembrane region" description="Helical" evidence="3">
    <location>
        <begin position="375"/>
        <end position="395"/>
    </location>
</feature>
<dbReference type="InterPro" id="IPR045913">
    <property type="entry name" value="TBC20/Gyp8-like"/>
</dbReference>
<reference evidence="5 6" key="1">
    <citation type="submission" date="2023-11" db="EMBL/GenBank/DDBJ databases">
        <title>Halocaridina rubra genome assembly.</title>
        <authorList>
            <person name="Smith C."/>
        </authorList>
    </citation>
    <scope>NUCLEOTIDE SEQUENCE [LARGE SCALE GENOMIC DNA]</scope>
    <source>
        <strain evidence="5">EP-1</strain>
        <tissue evidence="5">Whole</tissue>
    </source>
</reference>
<evidence type="ECO:0000259" key="4">
    <source>
        <dbReference type="PROSITE" id="PS50086"/>
    </source>
</evidence>
<dbReference type="InterPro" id="IPR035969">
    <property type="entry name" value="Rab-GAP_TBC_sf"/>
</dbReference>
<gene>
    <name evidence="5" type="ORF">SK128_026341</name>
</gene>
<name>A0AAN9AG22_HALRR</name>
<sequence>MEEESSLSNERSSENKSNYEDQASLKSDASNLKDSDDDENTKEKVTCTENVDKVSKEKVTCKEEPIQEQTDHEGEVVLNEPANQNDHIDHTTDSLPKDLNCVEDIGTNNQIKDDMENLDQFTDPEILEPIIAEKLHHKSLGESKSEHGYSKAEWKTRQVTEPIYSSSSDEESCSSTEQKRVKRRKKRPRSSSPASMERHKKMQEIQSVLSSSPLDIEKLRELAVGDGGLVKDELRRKAWPRLMMIEHMEVTPKPTLDVVKAHKDYSQVVLDVNRSLKRFPPGIDDDYRLVLMDQLTTLIIRVLIKHPDLHYYQGFHDVAITFLLVMGEDVGFELVEKLAVSHLCDFMKPTMEKTTYYLTYLYPILRRSDTKLYDFLINSGVGTVFCLPWLITWFAHTLSDYRNVVRLYDFFLASPYLMPMYIATAIVLQKKQEILSGDCDMAMQHFILSQVPDSLPFEEILVEANSLHDQYPPDSLQEEVDEFIKKKNEEDALEKKRLLDKRKRFEAARRGEKYREMMRVVCRYNPIPPAQTKMIIKVAFFAVTAYFATSLYSYYSESPWLFPFSTRQ</sequence>
<keyword evidence="3" id="KW-1133">Transmembrane helix</keyword>
<dbReference type="Gene3D" id="1.10.8.1310">
    <property type="match status" value="1"/>
</dbReference>
<evidence type="ECO:0000313" key="5">
    <source>
        <dbReference type="EMBL" id="KAK7085972.1"/>
    </source>
</evidence>
<feature type="compositionally biased region" description="Low complexity" evidence="2">
    <location>
        <begin position="1"/>
        <end position="10"/>
    </location>
</feature>
<dbReference type="SMART" id="SM00164">
    <property type="entry name" value="TBC"/>
    <property type="match status" value="1"/>
</dbReference>
<dbReference type="PANTHER" id="PTHR20913:SF7">
    <property type="entry name" value="RE60063P"/>
    <property type="match status" value="1"/>
</dbReference>
<feature type="domain" description="Rab-GAP TBC" evidence="4">
    <location>
        <begin position="229"/>
        <end position="415"/>
    </location>
</feature>
<dbReference type="EMBL" id="JAXCGZ010000443">
    <property type="protein sequence ID" value="KAK7085972.1"/>
    <property type="molecule type" value="Genomic_DNA"/>
</dbReference>
<dbReference type="GO" id="GO:0005789">
    <property type="term" value="C:endoplasmic reticulum membrane"/>
    <property type="evidence" value="ECO:0007669"/>
    <property type="project" value="TreeGrafter"/>
</dbReference>
<dbReference type="Pfam" id="PF00566">
    <property type="entry name" value="RabGAP-TBC"/>
    <property type="match status" value="1"/>
</dbReference>
<evidence type="ECO:0000256" key="2">
    <source>
        <dbReference type="SAM" id="MobiDB-lite"/>
    </source>
</evidence>
<dbReference type="Proteomes" id="UP001381693">
    <property type="component" value="Unassembled WGS sequence"/>
</dbReference>
<feature type="region of interest" description="Disordered" evidence="2">
    <location>
        <begin position="162"/>
        <end position="207"/>
    </location>
</feature>
<keyword evidence="3" id="KW-0472">Membrane</keyword>
<evidence type="ECO:0000256" key="1">
    <source>
        <dbReference type="ARBA" id="ARBA00022468"/>
    </source>
</evidence>
<feature type="region of interest" description="Disordered" evidence="2">
    <location>
        <begin position="1"/>
        <end position="75"/>
    </location>
</feature>
<feature type="transmembrane region" description="Helical" evidence="3">
    <location>
        <begin position="407"/>
        <end position="428"/>
    </location>
</feature>
<dbReference type="FunFam" id="1.10.8.1310:FF:000001">
    <property type="entry name" value="TBC1 domain family, member 20"/>
    <property type="match status" value="1"/>
</dbReference>
<protein>
    <recommendedName>
        <fullName evidence="4">Rab-GAP TBC domain-containing protein</fullName>
    </recommendedName>
</protein>
<dbReference type="AlphaFoldDB" id="A0AAN9AG22"/>
<dbReference type="SUPFAM" id="SSF47923">
    <property type="entry name" value="Ypt/Rab-GAP domain of gyp1p"/>
    <property type="match status" value="2"/>
</dbReference>
<dbReference type="GO" id="GO:0005096">
    <property type="term" value="F:GTPase activator activity"/>
    <property type="evidence" value="ECO:0007669"/>
    <property type="project" value="UniProtKB-KW"/>
</dbReference>